<evidence type="ECO:0000256" key="4">
    <source>
        <dbReference type="ARBA" id="ARBA00012115"/>
    </source>
</evidence>
<evidence type="ECO:0000256" key="9">
    <source>
        <dbReference type="ARBA" id="ARBA00023204"/>
    </source>
</evidence>
<keyword evidence="12" id="KW-1185">Reference proteome</keyword>
<organism evidence="11 12">
    <name type="scientific">Seriola lalandi dorsalis</name>
    <dbReference type="NCBI Taxonomy" id="1841481"/>
    <lineage>
        <taxon>Eukaryota</taxon>
        <taxon>Metazoa</taxon>
        <taxon>Chordata</taxon>
        <taxon>Craniata</taxon>
        <taxon>Vertebrata</taxon>
        <taxon>Euteleostomi</taxon>
        <taxon>Actinopterygii</taxon>
        <taxon>Neopterygii</taxon>
        <taxon>Teleostei</taxon>
        <taxon>Neoteleostei</taxon>
        <taxon>Acanthomorphata</taxon>
        <taxon>Carangaria</taxon>
        <taxon>Carangiformes</taxon>
        <taxon>Carangidae</taxon>
        <taxon>Seriola</taxon>
    </lineage>
</organism>
<dbReference type="InterPro" id="IPR004808">
    <property type="entry name" value="AP_endonuc_1"/>
</dbReference>
<dbReference type="SUPFAM" id="SSF56219">
    <property type="entry name" value="DNase I-like"/>
    <property type="match status" value="1"/>
</dbReference>
<dbReference type="PANTHER" id="PTHR22748:SF26">
    <property type="entry name" value="ENDONUCLEASE_EXONUCLEASE_PHOSPHATASE DOMAIN-CONTAINING PROTEIN"/>
    <property type="match status" value="1"/>
</dbReference>
<dbReference type="Pfam" id="PF03372">
    <property type="entry name" value="Exo_endo_phos"/>
    <property type="match status" value="1"/>
</dbReference>
<reference evidence="11" key="2">
    <citation type="submission" date="2025-09" db="UniProtKB">
        <authorList>
            <consortium name="Ensembl"/>
        </authorList>
    </citation>
    <scope>IDENTIFICATION</scope>
</reference>
<evidence type="ECO:0000256" key="3">
    <source>
        <dbReference type="ARBA" id="ARBA00007092"/>
    </source>
</evidence>
<dbReference type="GO" id="GO:0006284">
    <property type="term" value="P:base-excision repair"/>
    <property type="evidence" value="ECO:0007669"/>
    <property type="project" value="TreeGrafter"/>
</dbReference>
<evidence type="ECO:0000259" key="10">
    <source>
        <dbReference type="Pfam" id="PF03372"/>
    </source>
</evidence>
<dbReference type="AlphaFoldDB" id="A0A3B4XFD1"/>
<dbReference type="InterPro" id="IPR036691">
    <property type="entry name" value="Endo/exonu/phosph_ase_sf"/>
</dbReference>
<comment type="cofactor">
    <cofactor evidence="2">
        <name>Mg(2+)</name>
        <dbReference type="ChEBI" id="CHEBI:18420"/>
    </cofactor>
</comment>
<comment type="similarity">
    <text evidence="3">Belongs to the DNA repair enzymes AP/ExoA family.</text>
</comment>
<dbReference type="GO" id="GO:0008081">
    <property type="term" value="F:phosphoric diester hydrolase activity"/>
    <property type="evidence" value="ECO:0007669"/>
    <property type="project" value="TreeGrafter"/>
</dbReference>
<dbReference type="GO" id="GO:0005634">
    <property type="term" value="C:nucleus"/>
    <property type="evidence" value="ECO:0007669"/>
    <property type="project" value="TreeGrafter"/>
</dbReference>
<dbReference type="STRING" id="1841481.ENSSLDP00000016564"/>
<dbReference type="InterPro" id="IPR005135">
    <property type="entry name" value="Endo/exonuclease/phosphatase"/>
</dbReference>
<name>A0A3B4XFD1_SERLL</name>
<evidence type="ECO:0000313" key="12">
    <source>
        <dbReference type="Proteomes" id="UP000261360"/>
    </source>
</evidence>
<dbReference type="GO" id="GO:0046872">
    <property type="term" value="F:metal ion binding"/>
    <property type="evidence" value="ECO:0007669"/>
    <property type="project" value="UniProtKB-KW"/>
</dbReference>
<keyword evidence="7" id="KW-0378">Hydrolase</keyword>
<proteinExistence type="inferred from homology"/>
<evidence type="ECO:0000256" key="8">
    <source>
        <dbReference type="ARBA" id="ARBA00022842"/>
    </source>
</evidence>
<keyword evidence="5" id="KW-0479">Metal-binding</keyword>
<sequence length="222" mass="25005">MCSIHVISWNINGLNGQFKYTASLDLLHRQRVDVAFIQESHLRSIDINRFTNKHHYVAASLDTKTRGSLVVLKCNLPITVMEKYGGDDGRVSYIKTVIAGRNFAFISVYAPSQYESEFFPNLTATLLQLQDFSLILGADMNCFAYMTLDKSVQRLTHNQSRASTDFQKFLSALVLTDLYHAVNPTSKQIDYILASPASFSEIHDVLIKPCSLSDHNSGNKYL</sequence>
<evidence type="ECO:0000256" key="7">
    <source>
        <dbReference type="ARBA" id="ARBA00022801"/>
    </source>
</evidence>
<dbReference type="Ensembl" id="ENSSLDT00000017160.1">
    <property type="protein sequence ID" value="ENSSLDP00000016564.1"/>
    <property type="gene ID" value="ENSSLDG00000013139.1"/>
</dbReference>
<dbReference type="EC" id="3.1.11.2" evidence="4"/>
<evidence type="ECO:0000256" key="5">
    <source>
        <dbReference type="ARBA" id="ARBA00022723"/>
    </source>
</evidence>
<dbReference type="Gene3D" id="3.60.10.10">
    <property type="entry name" value="Endonuclease/exonuclease/phosphatase"/>
    <property type="match status" value="1"/>
</dbReference>
<evidence type="ECO:0000256" key="2">
    <source>
        <dbReference type="ARBA" id="ARBA00001946"/>
    </source>
</evidence>
<dbReference type="GeneTree" id="ENSGT00980000198652"/>
<dbReference type="GO" id="GO:0003906">
    <property type="term" value="F:DNA-(apurinic or apyrimidinic site) endonuclease activity"/>
    <property type="evidence" value="ECO:0007669"/>
    <property type="project" value="TreeGrafter"/>
</dbReference>
<comment type="catalytic activity">
    <reaction evidence="1">
        <text>Exonucleolytic cleavage in the 3'- to 5'-direction to yield nucleoside 5'-phosphates.</text>
        <dbReference type="EC" id="3.1.11.2"/>
    </reaction>
</comment>
<keyword evidence="9" id="KW-0234">DNA repair</keyword>
<keyword evidence="8" id="KW-0460">Magnesium</keyword>
<reference evidence="11" key="1">
    <citation type="submission" date="2025-08" db="UniProtKB">
        <authorList>
            <consortium name="Ensembl"/>
        </authorList>
    </citation>
    <scope>IDENTIFICATION</scope>
</reference>
<dbReference type="GO" id="GO:0008311">
    <property type="term" value="F:double-stranded DNA 3'-5' DNA exonuclease activity"/>
    <property type="evidence" value="ECO:0007669"/>
    <property type="project" value="UniProtKB-EC"/>
</dbReference>
<dbReference type="PANTHER" id="PTHR22748">
    <property type="entry name" value="AP ENDONUCLEASE"/>
    <property type="match status" value="1"/>
</dbReference>
<keyword evidence="6" id="KW-0227">DNA damage</keyword>
<feature type="domain" description="Endonuclease/exonuclease/phosphatase" evidence="10">
    <location>
        <begin position="7"/>
        <end position="215"/>
    </location>
</feature>
<accession>A0A3B4XFD1</accession>
<evidence type="ECO:0000313" key="11">
    <source>
        <dbReference type="Ensembl" id="ENSSLDP00000016564.1"/>
    </source>
</evidence>
<dbReference type="Proteomes" id="UP000261360">
    <property type="component" value="Unplaced"/>
</dbReference>
<protein>
    <recommendedName>
        <fullName evidence="4">exodeoxyribonuclease III</fullName>
        <ecNumber evidence="4">3.1.11.2</ecNumber>
    </recommendedName>
</protein>
<evidence type="ECO:0000256" key="1">
    <source>
        <dbReference type="ARBA" id="ARBA00000493"/>
    </source>
</evidence>
<evidence type="ECO:0000256" key="6">
    <source>
        <dbReference type="ARBA" id="ARBA00022763"/>
    </source>
</evidence>